<dbReference type="EMBL" id="CP043420">
    <property type="protein sequence ID" value="QEL12061.1"/>
    <property type="molecule type" value="Genomic_DNA"/>
</dbReference>
<accession>A0A1S1NVB3</accession>
<dbReference type="STRING" id="657387.BH688_08120"/>
<proteinExistence type="predicted"/>
<dbReference type="OrthoDB" id="9802640at2"/>
<dbReference type="PANTHER" id="PTHR37827:SF1">
    <property type="entry name" value="HNH DOMAIN-CONTAINING PROTEIN"/>
    <property type="match status" value="1"/>
</dbReference>
<dbReference type="Proteomes" id="UP000322553">
    <property type="component" value="Chromosome"/>
</dbReference>
<dbReference type="KEGG" id="kuy:FY550_13550"/>
<organism evidence="1 2">
    <name type="scientific">Kushneria phosphatilytica</name>
    <dbReference type="NCBI Taxonomy" id="657387"/>
    <lineage>
        <taxon>Bacteria</taxon>
        <taxon>Pseudomonadati</taxon>
        <taxon>Pseudomonadota</taxon>
        <taxon>Gammaproteobacteria</taxon>
        <taxon>Oceanospirillales</taxon>
        <taxon>Halomonadaceae</taxon>
        <taxon>Kushneria</taxon>
    </lineage>
</organism>
<protein>
    <submittedName>
        <fullName evidence="1">Uncharacterized protein</fullName>
    </submittedName>
</protein>
<dbReference type="PANTHER" id="PTHR37827">
    <property type="entry name" value="TUDOR DOMAIN-CONTAINING PROTEIN"/>
    <property type="match status" value="1"/>
</dbReference>
<evidence type="ECO:0000313" key="1">
    <source>
        <dbReference type="EMBL" id="QEL12061.1"/>
    </source>
</evidence>
<evidence type="ECO:0000313" key="2">
    <source>
        <dbReference type="Proteomes" id="UP000322553"/>
    </source>
</evidence>
<keyword evidence="2" id="KW-1185">Reference proteome</keyword>
<reference evidence="1 2" key="1">
    <citation type="submission" date="2019-08" db="EMBL/GenBank/DDBJ databases">
        <title>Complete genome sequence of Kushneria sp. YCWA18, a halophilic phosphate-solubilizing bacterium isolated from Daqiao saltern in China.</title>
        <authorList>
            <person name="Du G.-X."/>
            <person name="Qu L.-Y."/>
        </authorList>
    </citation>
    <scope>NUCLEOTIDE SEQUENCE [LARGE SCALE GENOMIC DNA]</scope>
    <source>
        <strain evidence="1 2">YCWA18</strain>
    </source>
</reference>
<gene>
    <name evidence="1" type="ORF">FY550_13550</name>
</gene>
<dbReference type="AlphaFoldDB" id="A0A1S1NVB3"/>
<dbReference type="RefSeq" id="WP_070978244.1">
    <property type="nucleotide sequence ID" value="NZ_CP043420.1"/>
</dbReference>
<dbReference type="Gene3D" id="1.10.30.50">
    <property type="match status" value="1"/>
</dbReference>
<name>A0A1S1NVB3_9GAMM</name>
<sequence>MAEQHNQGHAEGCALCGRSASLTRHHLIPRSQHGRRRFRRRFSRETMRESILWICRPCHSHVHRVLGERELAEHYHSREALLTHPDIHRFADWLSDKPAGFKPRSSQPRSR</sequence>